<dbReference type="SUPFAM" id="SSF74788">
    <property type="entry name" value="Cullin repeat-like"/>
    <property type="match status" value="1"/>
</dbReference>
<sequence length="571" mass="65170">MSDERTNLLKLVFPNGFPSSWEYNTSFDDYISKLGTYKVEDLAKEPSRLNDEKVGIHEQTQELAVTNYKTFIETAQCSRDLFSQFNSIESKLDDLLEDIPNFEKRCQLFGEETSGINNLRRLNSLTLTRNAQLLEILELPQLMNSFINDGLYESALELAGYVRKLHTKHPDVPIFKSIVSDVDKAWLLMLHQLLTQLKQELTLPKCLQIVSHLRRMQVFTETELRLKFLQTRNAWLQSCLNAIPKDNATYHLNKTVEVTRVNLFNIITQYRAIFNDDEHSPLASIKSQQVNQNVIFFTWIRDKISEFLQTLEDDLAQGVSSIDSILAQCMYFGISFSKVGCDFRSLLVPIFTHKIAHDFETSVDEAVRKFETNMERFTLINKNHPNIPWKTKNDDPLQPPDSLLEFYPLAEFLNNILTALNELKLCAPVATVKAVVDSLQSSLLVIARSILVLHGQEQQAFTANSKDAFTRLCMSFADDLVPYLQKCVHIIFPPSNIASSLGVNVQVLQNEGLTFLNKELIVEPIRHLLPVKINPLLNMVEPTQNEESAKPENDANSDKSEDILVDDAIKT</sequence>
<comment type="subunit">
    <text evidence="9">Component of the conserved oligomeric Golgi complex which is composed of eight different subunits and is required for normal Golgi morphology and localization.</text>
</comment>
<comment type="similarity">
    <text evidence="2 9">Belongs to the COG8 family.</text>
</comment>
<dbReference type="GO" id="GO:0006891">
    <property type="term" value="P:intra-Golgi vesicle-mediated transport"/>
    <property type="evidence" value="ECO:0007669"/>
    <property type="project" value="TreeGrafter"/>
</dbReference>
<evidence type="ECO:0000256" key="8">
    <source>
        <dbReference type="ARBA" id="ARBA00031347"/>
    </source>
</evidence>
<dbReference type="EMBL" id="JALNTZ010000003">
    <property type="protein sequence ID" value="KAJ3657885.1"/>
    <property type="molecule type" value="Genomic_DNA"/>
</dbReference>
<dbReference type="InterPro" id="IPR016632">
    <property type="entry name" value="COG8_Metazoal_Plant"/>
</dbReference>
<keyword evidence="4 9" id="KW-0813">Transport</keyword>
<reference evidence="11" key="1">
    <citation type="journal article" date="2023" name="G3 (Bethesda)">
        <title>Whole genome assemblies of Zophobas morio and Tenebrio molitor.</title>
        <authorList>
            <person name="Kaur S."/>
            <person name="Stinson S.A."/>
            <person name="diCenzo G.C."/>
        </authorList>
    </citation>
    <scope>NUCLEOTIDE SEQUENCE</scope>
    <source>
        <strain evidence="11">QUZm001</strain>
    </source>
</reference>
<evidence type="ECO:0000256" key="5">
    <source>
        <dbReference type="ARBA" id="ARBA00022927"/>
    </source>
</evidence>
<gene>
    <name evidence="11" type="ORF">Zmor_009661</name>
</gene>
<dbReference type="GO" id="GO:0017119">
    <property type="term" value="C:Golgi transport complex"/>
    <property type="evidence" value="ECO:0007669"/>
    <property type="project" value="UniProtKB-UniRule"/>
</dbReference>
<dbReference type="PANTHER" id="PTHR21311">
    <property type="entry name" value="CONSERVED OLIGOMERIC GOLGI COMPLEX COMPONENT 8"/>
    <property type="match status" value="1"/>
</dbReference>
<feature type="compositionally biased region" description="Basic and acidic residues" evidence="10">
    <location>
        <begin position="547"/>
        <end position="571"/>
    </location>
</feature>
<comment type="caution">
    <text evidence="11">The sequence shown here is derived from an EMBL/GenBank/DDBJ whole genome shotgun (WGS) entry which is preliminary data.</text>
</comment>
<evidence type="ECO:0000256" key="7">
    <source>
        <dbReference type="ARBA" id="ARBA00023136"/>
    </source>
</evidence>
<dbReference type="InterPro" id="IPR016159">
    <property type="entry name" value="Cullin_repeat-like_dom_sf"/>
</dbReference>
<organism evidence="11 12">
    <name type="scientific">Zophobas morio</name>
    <dbReference type="NCBI Taxonomy" id="2755281"/>
    <lineage>
        <taxon>Eukaryota</taxon>
        <taxon>Metazoa</taxon>
        <taxon>Ecdysozoa</taxon>
        <taxon>Arthropoda</taxon>
        <taxon>Hexapoda</taxon>
        <taxon>Insecta</taxon>
        <taxon>Pterygota</taxon>
        <taxon>Neoptera</taxon>
        <taxon>Endopterygota</taxon>
        <taxon>Coleoptera</taxon>
        <taxon>Polyphaga</taxon>
        <taxon>Cucujiformia</taxon>
        <taxon>Tenebrionidae</taxon>
        <taxon>Zophobas</taxon>
    </lineage>
</organism>
<protein>
    <recommendedName>
        <fullName evidence="3 9">Conserved oligomeric Golgi complex subunit 8</fullName>
        <shortName evidence="9">COG complex subunit 8</shortName>
    </recommendedName>
    <alternativeName>
        <fullName evidence="8 9">Component of oligomeric Golgi complex 8</fullName>
    </alternativeName>
</protein>
<keyword evidence="5 9" id="KW-0653">Protein transport</keyword>
<accession>A0AA38IJG0</accession>
<evidence type="ECO:0000256" key="6">
    <source>
        <dbReference type="ARBA" id="ARBA00023034"/>
    </source>
</evidence>
<comment type="subcellular location">
    <subcellularLocation>
        <location evidence="1 9">Golgi apparatus membrane</location>
        <topology evidence="1 9">Peripheral membrane protein</topology>
    </subcellularLocation>
</comment>
<dbReference type="PIRSF" id="PIRSF015415">
    <property type="entry name" value="COG8"/>
    <property type="match status" value="1"/>
</dbReference>
<name>A0AA38IJG0_9CUCU</name>
<dbReference type="InterPro" id="IPR007255">
    <property type="entry name" value="COG8"/>
</dbReference>
<evidence type="ECO:0000256" key="2">
    <source>
        <dbReference type="ARBA" id="ARBA00006419"/>
    </source>
</evidence>
<dbReference type="GO" id="GO:0000139">
    <property type="term" value="C:Golgi membrane"/>
    <property type="evidence" value="ECO:0007669"/>
    <property type="project" value="UniProtKB-SubCell"/>
</dbReference>
<feature type="region of interest" description="Disordered" evidence="10">
    <location>
        <begin position="544"/>
        <end position="571"/>
    </location>
</feature>
<proteinExistence type="inferred from homology"/>
<evidence type="ECO:0000256" key="9">
    <source>
        <dbReference type="PIRNR" id="PIRNR015415"/>
    </source>
</evidence>
<evidence type="ECO:0000256" key="1">
    <source>
        <dbReference type="ARBA" id="ARBA00004395"/>
    </source>
</evidence>
<keyword evidence="12" id="KW-1185">Reference proteome</keyword>
<dbReference type="PANTHER" id="PTHR21311:SF0">
    <property type="entry name" value="CONSERVED OLIGOMERIC GOLGI COMPLEX SUBUNIT 8"/>
    <property type="match status" value="1"/>
</dbReference>
<dbReference type="GO" id="GO:0015031">
    <property type="term" value="P:protein transport"/>
    <property type="evidence" value="ECO:0007669"/>
    <property type="project" value="UniProtKB-UniRule"/>
</dbReference>
<evidence type="ECO:0000313" key="12">
    <source>
        <dbReference type="Proteomes" id="UP001168821"/>
    </source>
</evidence>
<keyword evidence="6 9" id="KW-0333">Golgi apparatus</keyword>
<evidence type="ECO:0000256" key="4">
    <source>
        <dbReference type="ARBA" id="ARBA00022448"/>
    </source>
</evidence>
<keyword evidence="7 9" id="KW-0472">Membrane</keyword>
<evidence type="ECO:0000256" key="3">
    <source>
        <dbReference type="ARBA" id="ARBA00020983"/>
    </source>
</evidence>
<evidence type="ECO:0000313" key="11">
    <source>
        <dbReference type="EMBL" id="KAJ3657885.1"/>
    </source>
</evidence>
<dbReference type="Proteomes" id="UP001168821">
    <property type="component" value="Unassembled WGS sequence"/>
</dbReference>
<dbReference type="Pfam" id="PF04124">
    <property type="entry name" value="Dor1"/>
    <property type="match status" value="1"/>
</dbReference>
<dbReference type="AlphaFoldDB" id="A0AA38IJG0"/>
<evidence type="ECO:0000256" key="10">
    <source>
        <dbReference type="SAM" id="MobiDB-lite"/>
    </source>
</evidence>